<gene>
    <name evidence="1" type="ORF">ABT39_MTgene1166</name>
</gene>
<dbReference type="AlphaFoldDB" id="A0A101M571"/>
<evidence type="ECO:0000313" key="1">
    <source>
        <dbReference type="EMBL" id="KUM51319.1"/>
    </source>
</evidence>
<name>A0A101M571_PICGL</name>
<accession>A0A101M571</accession>
<sequence length="64" mass="7218">MPPPLLMKRWVLLLANRLGKLPVSLRLYPPLPLLRALLLVHPLDQLVQGLVQGQKLKLIGSCFK</sequence>
<geneLocation type="mitochondrion" evidence="1"/>
<organism evidence="1">
    <name type="scientific">Picea glauca</name>
    <name type="common">White spruce</name>
    <name type="synonym">Pinus glauca</name>
    <dbReference type="NCBI Taxonomy" id="3330"/>
    <lineage>
        <taxon>Eukaryota</taxon>
        <taxon>Viridiplantae</taxon>
        <taxon>Streptophyta</taxon>
        <taxon>Embryophyta</taxon>
        <taxon>Tracheophyta</taxon>
        <taxon>Spermatophyta</taxon>
        <taxon>Pinopsida</taxon>
        <taxon>Pinidae</taxon>
        <taxon>Conifers I</taxon>
        <taxon>Pinales</taxon>
        <taxon>Pinaceae</taxon>
        <taxon>Picea</taxon>
    </lineage>
</organism>
<dbReference type="EMBL" id="LKAM01000001">
    <property type="protein sequence ID" value="KUM51319.1"/>
    <property type="molecule type" value="Genomic_DNA"/>
</dbReference>
<protein>
    <submittedName>
        <fullName evidence="1">Uncharacterized protein</fullName>
    </submittedName>
</protein>
<reference evidence="1" key="1">
    <citation type="journal article" date="2015" name="Genome Biol. Evol.">
        <title>Organellar Genomes of White Spruce (Picea glauca): Assembly and Annotation.</title>
        <authorList>
            <person name="Jackman S.D."/>
            <person name="Warren R.L."/>
            <person name="Gibb E.A."/>
            <person name="Vandervalk B.P."/>
            <person name="Mohamadi H."/>
            <person name="Chu J."/>
            <person name="Raymond A."/>
            <person name="Pleasance S."/>
            <person name="Coope R."/>
            <person name="Wildung M.R."/>
            <person name="Ritland C.E."/>
            <person name="Bousquet J."/>
            <person name="Jones S.J."/>
            <person name="Bohlmann J."/>
            <person name="Birol I."/>
        </authorList>
    </citation>
    <scope>NUCLEOTIDE SEQUENCE [LARGE SCALE GENOMIC DNA]</scope>
    <source>
        <tissue evidence="1">Flushing bud</tissue>
    </source>
</reference>
<keyword evidence="1" id="KW-0496">Mitochondrion</keyword>
<comment type="caution">
    <text evidence="1">The sequence shown here is derived from an EMBL/GenBank/DDBJ whole genome shotgun (WGS) entry which is preliminary data.</text>
</comment>
<proteinExistence type="predicted"/>